<comment type="function">
    <text evidence="12">A translation factor that gates the progression of the 70S ribosomal initiation complex (IC, containing tRNA(fMet) in the P-site) into the translation elongation cycle by using a mechanism sensitive to the ATP/ADP ratio. Binds to the 70S ribosome E-site where it modulates the state of the translating ribosome during subunit translocation. ATP hydrolysis probably frees it from the ribosome, which can enter the elongation phase.</text>
</comment>
<comment type="domain">
    <text evidence="12">The P-site tRNA interaction motif (PtIM domain) probably interacts with the P-site tRNA(fMet) as well as the 23S rRNA.</text>
</comment>
<evidence type="ECO:0000313" key="15">
    <source>
        <dbReference type="EMBL" id="EXC09474.1"/>
    </source>
</evidence>
<feature type="binding site" evidence="12">
    <location>
        <begin position="39"/>
        <end position="46"/>
    </location>
    <ligand>
        <name>ATP</name>
        <dbReference type="ChEBI" id="CHEBI:30616"/>
        <label>1</label>
    </ligand>
</feature>
<evidence type="ECO:0000256" key="3">
    <source>
        <dbReference type="ARBA" id="ARBA00022555"/>
    </source>
</evidence>
<dbReference type="GO" id="GO:0000049">
    <property type="term" value="F:tRNA binding"/>
    <property type="evidence" value="ECO:0007669"/>
    <property type="project" value="UniProtKB-UniRule"/>
</dbReference>
<comment type="subunit">
    <text evidence="12">Monomer. Probably contacts ribosomal proteins L1, L5, L33 and S7, the 16S and 23S rRNA and the P-site containing tRNA(fMet).</text>
</comment>
<dbReference type="FunFam" id="3.40.50.300:FF:000183">
    <property type="entry name" value="ABC transporter ATP-binding protein yjjK"/>
    <property type="match status" value="1"/>
</dbReference>
<dbReference type="GO" id="GO:0005737">
    <property type="term" value="C:cytoplasm"/>
    <property type="evidence" value="ECO:0007669"/>
    <property type="project" value="UniProtKB-SubCell"/>
</dbReference>
<feature type="domain" description="ABC transporter" evidence="14">
    <location>
        <begin position="324"/>
        <end position="541"/>
    </location>
</feature>
<dbReference type="GO" id="GO:0045900">
    <property type="term" value="P:negative regulation of translational elongation"/>
    <property type="evidence" value="ECO:0007669"/>
    <property type="project" value="UniProtKB-UniRule"/>
</dbReference>
<evidence type="ECO:0000256" key="11">
    <source>
        <dbReference type="ARBA" id="ARBA00022917"/>
    </source>
</evidence>
<dbReference type="EC" id="3.6.1.-" evidence="12"/>
<comment type="subcellular location">
    <subcellularLocation>
        <location evidence="12">Cytoplasm</location>
    </subcellularLocation>
    <text evidence="12">Associates with ribosomes and polysomes.</text>
</comment>
<evidence type="ECO:0000256" key="13">
    <source>
        <dbReference type="SAM" id="Coils"/>
    </source>
</evidence>
<keyword evidence="10 12" id="KW-0694">RNA-binding</keyword>
<dbReference type="PROSITE" id="PS00211">
    <property type="entry name" value="ABC_TRANSPORTER_1"/>
    <property type="match status" value="2"/>
</dbReference>
<dbReference type="GeneID" id="92895459"/>
<dbReference type="AlphaFoldDB" id="A0A009PJU1"/>
<dbReference type="FunFam" id="3.40.50.300:FF:000011">
    <property type="entry name" value="Putative ABC transporter ATP-binding component"/>
    <property type="match status" value="1"/>
</dbReference>
<keyword evidence="9 12" id="KW-0810">Translation regulation</keyword>
<dbReference type="PANTHER" id="PTHR43858">
    <property type="entry name" value="ENERGY-DEPENDENT TRANSLATIONAL THROTTLE PROTEIN ETTA"/>
    <property type="match status" value="1"/>
</dbReference>
<evidence type="ECO:0000259" key="14">
    <source>
        <dbReference type="PROSITE" id="PS50893"/>
    </source>
</evidence>
<dbReference type="Pfam" id="PF00005">
    <property type="entry name" value="ABC_tran"/>
    <property type="match status" value="2"/>
</dbReference>
<feature type="region of interest" description="PtIM" evidence="12">
    <location>
        <begin position="242"/>
        <end position="322"/>
    </location>
</feature>
<evidence type="ECO:0000256" key="1">
    <source>
        <dbReference type="ARBA" id="ARBA00005868"/>
    </source>
</evidence>
<dbReference type="GO" id="GO:0016887">
    <property type="term" value="F:ATP hydrolysis activity"/>
    <property type="evidence" value="ECO:0007669"/>
    <property type="project" value="UniProtKB-UniRule"/>
</dbReference>
<dbReference type="NCBIfam" id="NF008775">
    <property type="entry name" value="PRK11819.1"/>
    <property type="match status" value="1"/>
</dbReference>
<dbReference type="PANTHER" id="PTHR43858:SF1">
    <property type="entry name" value="ABC TRANSPORTER-RELATED PROTEIN"/>
    <property type="match status" value="1"/>
</dbReference>
<dbReference type="GO" id="GO:0043022">
    <property type="term" value="F:ribosome binding"/>
    <property type="evidence" value="ECO:0007669"/>
    <property type="project" value="UniProtKB-UniRule"/>
</dbReference>
<organism evidence="15 16">
    <name type="scientific">Acinetobacter baumannii 625974</name>
    <dbReference type="NCBI Taxonomy" id="1310607"/>
    <lineage>
        <taxon>Bacteria</taxon>
        <taxon>Pseudomonadati</taxon>
        <taxon>Pseudomonadota</taxon>
        <taxon>Gammaproteobacteria</taxon>
        <taxon>Moraxellales</taxon>
        <taxon>Moraxellaceae</taxon>
        <taxon>Acinetobacter</taxon>
        <taxon>Acinetobacter calcoaceticus/baumannii complex</taxon>
    </lineage>
</organism>
<keyword evidence="5 12" id="KW-0677">Repeat</keyword>
<keyword evidence="6 12" id="KW-0547">Nucleotide-binding</keyword>
<dbReference type="NCBIfam" id="TIGR03719">
    <property type="entry name" value="ABC_ABC_ChvD"/>
    <property type="match status" value="1"/>
</dbReference>
<comment type="similarity">
    <text evidence="1 12">Belongs to the ABC transporter superfamily. ABCF family. Translational throttle EttA subfamily.</text>
</comment>
<dbReference type="InterPro" id="IPR003439">
    <property type="entry name" value="ABC_transporter-like_ATP-bd"/>
</dbReference>
<feature type="region of interest" description="Arm" evidence="12">
    <location>
        <begin position="95"/>
        <end position="139"/>
    </location>
</feature>
<dbReference type="SMART" id="SM00382">
    <property type="entry name" value="AAA"/>
    <property type="match status" value="2"/>
</dbReference>
<dbReference type="InterPro" id="IPR027417">
    <property type="entry name" value="P-loop_NTPase"/>
</dbReference>
<feature type="domain" description="ABC transporter" evidence="14">
    <location>
        <begin position="6"/>
        <end position="259"/>
    </location>
</feature>
<keyword evidence="13" id="KW-0175">Coiled coil</keyword>
<keyword evidence="7 12" id="KW-0378">Hydrolase</keyword>
<comment type="caution">
    <text evidence="15">The sequence shown here is derived from an EMBL/GenBank/DDBJ whole genome shotgun (WGS) entry which is preliminary data.</text>
</comment>
<dbReference type="RefSeq" id="WP_000090021.1">
    <property type="nucleotide sequence ID" value="NZ_JEXD01000002.1"/>
</dbReference>
<evidence type="ECO:0000256" key="7">
    <source>
        <dbReference type="ARBA" id="ARBA00022801"/>
    </source>
</evidence>
<dbReference type="InterPro" id="IPR017871">
    <property type="entry name" value="ABC_transporter-like_CS"/>
</dbReference>
<feature type="binding site" evidence="12">
    <location>
        <begin position="356"/>
        <end position="363"/>
    </location>
    <ligand>
        <name>ATP</name>
        <dbReference type="ChEBI" id="CHEBI:30616"/>
        <label>2</label>
    </ligand>
</feature>
<gene>
    <name evidence="12" type="primary">ettA</name>
    <name evidence="15" type="ORF">J506_0316</name>
</gene>
<dbReference type="HAMAP" id="MF_00847">
    <property type="entry name" value="EttA"/>
    <property type="match status" value="1"/>
</dbReference>
<evidence type="ECO:0000256" key="10">
    <source>
        <dbReference type="ARBA" id="ARBA00022884"/>
    </source>
</evidence>
<comment type="domain">
    <text evidence="12">The arm domain is inserted in the first ABC transporter domain. Probably contacts ribosomal protein L1.</text>
</comment>
<keyword evidence="4 12" id="KW-0699">rRNA-binding</keyword>
<dbReference type="GO" id="GO:0006412">
    <property type="term" value="P:translation"/>
    <property type="evidence" value="ECO:0007669"/>
    <property type="project" value="UniProtKB-KW"/>
</dbReference>
<dbReference type="InterPro" id="IPR032781">
    <property type="entry name" value="ABC_tran_Xtn"/>
</dbReference>
<comment type="catalytic activity">
    <reaction evidence="12">
        <text>ATP + H2O = ADP + phosphate + H(+)</text>
        <dbReference type="Rhea" id="RHEA:13065"/>
        <dbReference type="ChEBI" id="CHEBI:15377"/>
        <dbReference type="ChEBI" id="CHEBI:15378"/>
        <dbReference type="ChEBI" id="CHEBI:30616"/>
        <dbReference type="ChEBI" id="CHEBI:43474"/>
        <dbReference type="ChEBI" id="CHEBI:456216"/>
    </reaction>
</comment>
<dbReference type="Proteomes" id="UP000021108">
    <property type="component" value="Unassembled WGS sequence"/>
</dbReference>
<evidence type="ECO:0000256" key="8">
    <source>
        <dbReference type="ARBA" id="ARBA00022840"/>
    </source>
</evidence>
<evidence type="ECO:0000313" key="16">
    <source>
        <dbReference type="Proteomes" id="UP000021108"/>
    </source>
</evidence>
<feature type="coiled-coil region" evidence="13">
    <location>
        <begin position="248"/>
        <end position="286"/>
    </location>
</feature>
<dbReference type="SMR" id="A0A009PJU1"/>
<keyword evidence="2 12" id="KW-0963">Cytoplasm</keyword>
<name>A0A009PJU1_ACIBA</name>
<evidence type="ECO:0000256" key="4">
    <source>
        <dbReference type="ARBA" id="ARBA00022730"/>
    </source>
</evidence>
<protein>
    <recommendedName>
        <fullName evidence="12">Energy-dependent translational throttle protein EttA</fullName>
        <ecNumber evidence="12">3.6.1.-</ecNumber>
    </recommendedName>
    <alternativeName>
        <fullName evidence="12">Translational regulatory factor EttA</fullName>
    </alternativeName>
</protein>
<dbReference type="PROSITE" id="PS50893">
    <property type="entry name" value="ABC_TRANSPORTER_2"/>
    <property type="match status" value="2"/>
</dbReference>
<dbReference type="CDD" id="cd03221">
    <property type="entry name" value="ABCF_EF-3"/>
    <property type="match status" value="2"/>
</dbReference>
<evidence type="ECO:0000256" key="5">
    <source>
        <dbReference type="ARBA" id="ARBA00022737"/>
    </source>
</evidence>
<dbReference type="PATRIC" id="fig|1310607.3.peg.313"/>
<dbReference type="SUPFAM" id="SSF52540">
    <property type="entry name" value="P-loop containing nucleoside triphosphate hydrolases"/>
    <property type="match status" value="2"/>
</dbReference>
<reference evidence="15 16" key="1">
    <citation type="submission" date="2014-02" db="EMBL/GenBank/DDBJ databases">
        <title>Comparative genomics and transcriptomics to identify genetic mechanisms underlying the emergence of carbapenem resistant Acinetobacter baumannii (CRAb).</title>
        <authorList>
            <person name="Harris A.D."/>
            <person name="Johnson K.J."/>
            <person name="George J."/>
            <person name="Shefchek K."/>
            <person name="Daugherty S.C."/>
            <person name="Parankush S."/>
            <person name="Sadzewicz L."/>
            <person name="Tallon L."/>
            <person name="Sengamalay N."/>
            <person name="Hazen T.H."/>
            <person name="Rasko D.A."/>
        </authorList>
    </citation>
    <scope>NUCLEOTIDE SEQUENCE [LARGE SCALE GENOMIC DNA]</scope>
    <source>
        <strain evidence="15 16">625974</strain>
    </source>
</reference>
<evidence type="ECO:0000256" key="9">
    <source>
        <dbReference type="ARBA" id="ARBA00022845"/>
    </source>
</evidence>
<evidence type="ECO:0000256" key="6">
    <source>
        <dbReference type="ARBA" id="ARBA00022741"/>
    </source>
</evidence>
<dbReference type="EMBL" id="JEXD01000002">
    <property type="protein sequence ID" value="EXC09474.1"/>
    <property type="molecule type" value="Genomic_DNA"/>
</dbReference>
<keyword evidence="8 12" id="KW-0067">ATP-binding</keyword>
<sequence length="553" mass="62401">MAQYIYTMNRVSKMVPPKREILKDISLSFFPGAKIGVLGLNGAGKSTLLRIMAGVDKDFSGEARAQPGIKIGYLEQEPPLDPTKDVRGNVEDGVREALDALERLDQVFAEYADPDADFDALAKEQEKLESIIHAWDAHNLNNQLEIAADALNLPAWDADVTKLSGGERRRVALCRLLLSKPDMLLLDEPTNHLDAESVSWLERFLKDFPGTIVAITHDRYFLDNVAEWILELDRGHGIPYQGNYTSWLEQKNARLEQEQKQEESFAKALKKELEWVRQNAKGQQKKNKARMERFEELNSREFQQRNETSEIYIPPGPRLGNKVVEVENISKSFGDRLLYENLSFTVPPAAIVGIVGPNGAGKTTLFRMMTGEQKPDTGTVTLGDSVKVAYVGQIRDTLDDNKTVWEEVSGGLDILKVGDYEIASRAYIGRFNFKGQDQQKRVGELSGGERNRLQLAKILQQGANVILLDEPSNDLDVETLRALEDAILVFPGTVMVVSHDRWFLDRIATHILSFEDEQPEFYTGNYTEFEAYRRAKLGDDAQPHRKKYKKISG</sequence>
<dbReference type="Gene3D" id="3.40.50.300">
    <property type="entry name" value="P-loop containing nucleotide triphosphate hydrolases"/>
    <property type="match status" value="2"/>
</dbReference>
<evidence type="ECO:0000256" key="12">
    <source>
        <dbReference type="HAMAP-Rule" id="MF_00847"/>
    </source>
</evidence>
<proteinExistence type="inferred from homology"/>
<keyword evidence="11 12" id="KW-0648">Protein biosynthesis</keyword>
<evidence type="ECO:0000256" key="2">
    <source>
        <dbReference type="ARBA" id="ARBA00022490"/>
    </source>
</evidence>
<dbReference type="Pfam" id="PF12848">
    <property type="entry name" value="ABC_tran_Xtn"/>
    <property type="match status" value="1"/>
</dbReference>
<dbReference type="InterPro" id="IPR003593">
    <property type="entry name" value="AAA+_ATPase"/>
</dbReference>
<dbReference type="GO" id="GO:0019843">
    <property type="term" value="F:rRNA binding"/>
    <property type="evidence" value="ECO:0007669"/>
    <property type="project" value="UniProtKB-UniRule"/>
</dbReference>
<dbReference type="InterPro" id="IPR022374">
    <property type="entry name" value="EttA"/>
</dbReference>
<keyword evidence="3 12" id="KW-0820">tRNA-binding</keyword>
<accession>A0A009PJU1</accession>
<dbReference type="GO" id="GO:0005524">
    <property type="term" value="F:ATP binding"/>
    <property type="evidence" value="ECO:0007669"/>
    <property type="project" value="UniProtKB-UniRule"/>
</dbReference>